<dbReference type="Pfam" id="PF02805">
    <property type="entry name" value="Ada_Zn_binding"/>
    <property type="match status" value="1"/>
</dbReference>
<dbReference type="Proteomes" id="UP000288794">
    <property type="component" value="Unassembled WGS sequence"/>
</dbReference>
<sequence length="504" mass="56669">MIDKNAAWRALKSHDRRFDGVFFVGVISTGIYCRPVCPAKTPLPENCLFFTRPEAAEKALFRPCLRCRPELAPGNAPIDNAHRIADLLLQRIDEGLEEENNSLEQVAARFSISSRQLRRIIKEELGVSPFELRQTRRLLLAKQLLTETTLSVTDIAFASGFSSVRRFNDVFSQQYRMSPSRLRKEIQVDRPLTLQAETSTLQLSYRPPYDWEAMLEFLSLRAIKEIELVDATSYSRTLRLGEATGWIRVTHAPQKNALMVEFTHSLTSALPAMLQRLRHVFDLSARPDLISAHLQQDPLLSESLIKNPGLRVPGAVDGFEMTIRAILGQQITVKAATTLAGRFAEAFGEKIVTPFPELSRLSPLPSHVAEASIDEIARLGIVSRRATCIHEIARACHSGELWLASGTDPEKTIRQLIMLPGIGQWTAHYIAMRALRWPDAFPRDDIVIRNNLGGISAKQAEKVSLSWSPWRSYAVMHIWKNLSKRSSTALPETIQAVPVQKVQN</sequence>
<keyword evidence="8" id="KW-0227">DNA damage</keyword>
<keyword evidence="13" id="KW-0804">Transcription</keyword>
<dbReference type="Gene3D" id="1.10.10.60">
    <property type="entry name" value="Homeodomain-like"/>
    <property type="match status" value="1"/>
</dbReference>
<evidence type="ECO:0000256" key="12">
    <source>
        <dbReference type="ARBA" id="ARBA00023159"/>
    </source>
</evidence>
<dbReference type="GO" id="GO:0008168">
    <property type="term" value="F:methyltransferase activity"/>
    <property type="evidence" value="ECO:0007669"/>
    <property type="project" value="UniProtKB-KW"/>
</dbReference>
<keyword evidence="14" id="KW-0234">DNA repair</keyword>
<dbReference type="InterPro" id="IPR004026">
    <property type="entry name" value="Ada_DNA_repair_Zn-bd"/>
</dbReference>
<dbReference type="CDD" id="cd00056">
    <property type="entry name" value="ENDO3c"/>
    <property type="match status" value="1"/>
</dbReference>
<dbReference type="PANTHER" id="PTHR43003">
    <property type="entry name" value="DNA-3-METHYLADENINE GLYCOSYLASE"/>
    <property type="match status" value="1"/>
</dbReference>
<keyword evidence="12" id="KW-0010">Activator</keyword>
<dbReference type="Pfam" id="PF00730">
    <property type="entry name" value="HhH-GPD"/>
    <property type="match status" value="1"/>
</dbReference>
<dbReference type="InterPro" id="IPR011257">
    <property type="entry name" value="DNA_glycosylase"/>
</dbReference>
<dbReference type="SMART" id="SM00478">
    <property type="entry name" value="ENDO3c"/>
    <property type="match status" value="1"/>
</dbReference>
<dbReference type="Gene3D" id="1.10.1670.10">
    <property type="entry name" value="Helix-hairpin-Helix base-excision DNA repair enzymes (C-terminal)"/>
    <property type="match status" value="1"/>
</dbReference>
<evidence type="ECO:0000256" key="7">
    <source>
        <dbReference type="ARBA" id="ARBA00022723"/>
    </source>
</evidence>
<reference evidence="16 17" key="1">
    <citation type="submission" date="2014-04" db="EMBL/GenBank/DDBJ databases">
        <title>Draft genome sequence of Pantoea beijingensis strain LMG 27579, an emerging pathogen to Pleurotus eryngii with potential industrial application.</title>
        <authorList>
            <person name="Xu F."/>
            <person name="Liu Y."/>
            <person name="Wang S."/>
            <person name="Yin Y."/>
            <person name="Ma Y."/>
            <person name="Zhao S."/>
            <person name="Rong C."/>
        </authorList>
    </citation>
    <scope>NUCLEOTIDE SEQUENCE [LARGE SCALE GENOMIC DNA]</scope>
    <source>
        <strain evidence="16 17">LMG 27579</strain>
    </source>
</reference>
<dbReference type="GO" id="GO:0032259">
    <property type="term" value="P:methylation"/>
    <property type="evidence" value="ECO:0007669"/>
    <property type="project" value="UniProtKB-KW"/>
</dbReference>
<dbReference type="AlphaFoldDB" id="A0A443IAL5"/>
<evidence type="ECO:0000256" key="3">
    <source>
        <dbReference type="ARBA" id="ARBA00010817"/>
    </source>
</evidence>
<dbReference type="InterPro" id="IPR009057">
    <property type="entry name" value="Homeodomain-like_sf"/>
</dbReference>
<dbReference type="GO" id="GO:0005737">
    <property type="term" value="C:cytoplasm"/>
    <property type="evidence" value="ECO:0007669"/>
    <property type="project" value="TreeGrafter"/>
</dbReference>
<evidence type="ECO:0000256" key="10">
    <source>
        <dbReference type="ARBA" id="ARBA00023015"/>
    </source>
</evidence>
<dbReference type="PANTHER" id="PTHR43003:SF13">
    <property type="entry name" value="DNA-3-METHYLADENINE GLYCOSYLASE 2"/>
    <property type="match status" value="1"/>
</dbReference>
<dbReference type="GO" id="GO:0032993">
    <property type="term" value="C:protein-DNA complex"/>
    <property type="evidence" value="ECO:0007669"/>
    <property type="project" value="TreeGrafter"/>
</dbReference>
<evidence type="ECO:0000256" key="4">
    <source>
        <dbReference type="ARBA" id="ARBA00012000"/>
    </source>
</evidence>
<proteinExistence type="inferred from homology"/>
<dbReference type="SUPFAM" id="SSF55945">
    <property type="entry name" value="TATA-box binding protein-like"/>
    <property type="match status" value="1"/>
</dbReference>
<keyword evidence="11" id="KW-0238">DNA-binding</keyword>
<evidence type="ECO:0000256" key="13">
    <source>
        <dbReference type="ARBA" id="ARBA00023163"/>
    </source>
</evidence>
<gene>
    <name evidence="16" type="ORF">ED28_15390</name>
</gene>
<evidence type="ECO:0000256" key="11">
    <source>
        <dbReference type="ARBA" id="ARBA00023125"/>
    </source>
</evidence>
<dbReference type="EMBL" id="JMEE01000041">
    <property type="protein sequence ID" value="RWR01093.1"/>
    <property type="molecule type" value="Genomic_DNA"/>
</dbReference>
<dbReference type="GO" id="GO:0032131">
    <property type="term" value="F:alkylated DNA binding"/>
    <property type="evidence" value="ECO:0007669"/>
    <property type="project" value="TreeGrafter"/>
</dbReference>
<evidence type="ECO:0000256" key="1">
    <source>
        <dbReference type="ARBA" id="ARBA00000086"/>
    </source>
</evidence>
<keyword evidence="5" id="KW-0489">Methyltransferase</keyword>
<dbReference type="EC" id="3.2.2.21" evidence="4"/>
<dbReference type="PROSITE" id="PS00041">
    <property type="entry name" value="HTH_ARAC_FAMILY_1"/>
    <property type="match status" value="1"/>
</dbReference>
<evidence type="ECO:0000256" key="6">
    <source>
        <dbReference type="ARBA" id="ARBA00022679"/>
    </source>
</evidence>
<dbReference type="InterPro" id="IPR010316">
    <property type="entry name" value="AlkA_N"/>
</dbReference>
<comment type="caution">
    <text evidence="16">The sequence shown here is derived from an EMBL/GenBank/DDBJ whole genome shotgun (WGS) entry which is preliminary data.</text>
</comment>
<keyword evidence="17" id="KW-1185">Reference proteome</keyword>
<dbReference type="Gene3D" id="3.40.10.10">
    <property type="entry name" value="DNA Methylphosphotriester Repair Domain"/>
    <property type="match status" value="1"/>
</dbReference>
<dbReference type="Pfam" id="PF06029">
    <property type="entry name" value="AlkA_N"/>
    <property type="match status" value="1"/>
</dbReference>
<dbReference type="GO" id="GO:0043565">
    <property type="term" value="F:sequence-specific DNA binding"/>
    <property type="evidence" value="ECO:0007669"/>
    <property type="project" value="InterPro"/>
</dbReference>
<evidence type="ECO:0000313" key="17">
    <source>
        <dbReference type="Proteomes" id="UP000288794"/>
    </source>
</evidence>
<accession>A0A443IAL5</accession>
<organism evidence="16 17">
    <name type="scientific">[Pantoea] beijingensis</name>
    <dbReference type="NCBI Taxonomy" id="1324864"/>
    <lineage>
        <taxon>Bacteria</taxon>
        <taxon>Pseudomonadati</taxon>
        <taxon>Pseudomonadota</taxon>
        <taxon>Gammaproteobacteria</taxon>
        <taxon>Enterobacterales</taxon>
        <taxon>Erwiniaceae</taxon>
        <taxon>Erwinia</taxon>
    </lineage>
</organism>
<dbReference type="Gene3D" id="3.30.310.20">
    <property type="entry name" value="DNA-3-methyladenine glycosylase AlkA, N-terminal domain"/>
    <property type="match status" value="1"/>
</dbReference>
<dbReference type="SMART" id="SM00342">
    <property type="entry name" value="HTH_ARAC"/>
    <property type="match status" value="1"/>
</dbReference>
<dbReference type="GO" id="GO:0006307">
    <property type="term" value="P:DNA alkylation repair"/>
    <property type="evidence" value="ECO:0007669"/>
    <property type="project" value="TreeGrafter"/>
</dbReference>
<evidence type="ECO:0000259" key="15">
    <source>
        <dbReference type="PROSITE" id="PS01124"/>
    </source>
</evidence>
<comment type="catalytic activity">
    <reaction evidence="1">
        <text>Hydrolysis of alkylated DNA, releasing 3-methyladenine, 3-methylguanine, 7-methylguanine and 7-methyladenine.</text>
        <dbReference type="EC" id="3.2.2.21"/>
    </reaction>
</comment>
<name>A0A443IAL5_9GAMM</name>
<dbReference type="SUPFAM" id="SSF48150">
    <property type="entry name" value="DNA-glycosylase"/>
    <property type="match status" value="1"/>
</dbReference>
<dbReference type="Pfam" id="PF12833">
    <property type="entry name" value="HTH_18"/>
    <property type="match status" value="1"/>
</dbReference>
<evidence type="ECO:0000256" key="9">
    <source>
        <dbReference type="ARBA" id="ARBA00022833"/>
    </source>
</evidence>
<protein>
    <recommendedName>
        <fullName evidence="4">DNA-3-methyladenine glycosylase II</fullName>
        <ecNumber evidence="4">3.2.2.21</ecNumber>
    </recommendedName>
</protein>
<dbReference type="SUPFAM" id="SSF46689">
    <property type="entry name" value="Homeodomain-like"/>
    <property type="match status" value="1"/>
</dbReference>
<dbReference type="SMART" id="SM01009">
    <property type="entry name" value="AlkA_N"/>
    <property type="match status" value="1"/>
</dbReference>
<dbReference type="InterPro" id="IPR023170">
    <property type="entry name" value="HhH_base_excis_C"/>
</dbReference>
<dbReference type="SUPFAM" id="SSF57884">
    <property type="entry name" value="Ada DNA repair protein, N-terminal domain (N-Ada 10)"/>
    <property type="match status" value="1"/>
</dbReference>
<evidence type="ECO:0000313" key="16">
    <source>
        <dbReference type="EMBL" id="RWR01093.1"/>
    </source>
</evidence>
<dbReference type="InterPro" id="IPR051912">
    <property type="entry name" value="Alkylbase_DNA_Glycosylase/TA"/>
</dbReference>
<evidence type="ECO:0000256" key="2">
    <source>
        <dbReference type="ARBA" id="ARBA00001947"/>
    </source>
</evidence>
<evidence type="ECO:0000256" key="8">
    <source>
        <dbReference type="ARBA" id="ARBA00022763"/>
    </source>
</evidence>
<dbReference type="GO" id="GO:0003700">
    <property type="term" value="F:DNA-binding transcription factor activity"/>
    <property type="evidence" value="ECO:0007669"/>
    <property type="project" value="InterPro"/>
</dbReference>
<dbReference type="InterPro" id="IPR000035">
    <property type="entry name" value="Alkylbase_DNA_glycsylse_CS"/>
</dbReference>
<dbReference type="RefSeq" id="WP_128178926.1">
    <property type="nucleotide sequence ID" value="NZ_CP071409.1"/>
</dbReference>
<dbReference type="GO" id="GO:0043916">
    <property type="term" value="F:DNA-7-methylguanine glycosylase activity"/>
    <property type="evidence" value="ECO:0007669"/>
    <property type="project" value="TreeGrafter"/>
</dbReference>
<evidence type="ECO:0000256" key="14">
    <source>
        <dbReference type="ARBA" id="ARBA00023204"/>
    </source>
</evidence>
<comment type="cofactor">
    <cofactor evidence="2">
        <name>Zn(2+)</name>
        <dbReference type="ChEBI" id="CHEBI:29105"/>
    </cofactor>
</comment>
<dbReference type="InterPro" id="IPR035451">
    <property type="entry name" value="Ada-like_dom_sf"/>
</dbReference>
<keyword evidence="10" id="KW-0805">Transcription regulation</keyword>
<keyword evidence="7" id="KW-0479">Metal-binding</keyword>
<comment type="similarity">
    <text evidence="3">Belongs to the alkylbase DNA glycosidase AlkA family.</text>
</comment>
<dbReference type="PROSITE" id="PS01124">
    <property type="entry name" value="HTH_ARAC_FAMILY_2"/>
    <property type="match status" value="1"/>
</dbReference>
<dbReference type="GO" id="GO:0006285">
    <property type="term" value="P:base-excision repair, AP site formation"/>
    <property type="evidence" value="ECO:0007669"/>
    <property type="project" value="TreeGrafter"/>
</dbReference>
<dbReference type="GO" id="GO:0008725">
    <property type="term" value="F:DNA-3-methyladenine glycosylase activity"/>
    <property type="evidence" value="ECO:0007669"/>
    <property type="project" value="TreeGrafter"/>
</dbReference>
<feature type="domain" description="HTH araC/xylS-type" evidence="15">
    <location>
        <begin position="86"/>
        <end position="185"/>
    </location>
</feature>
<dbReference type="InterPro" id="IPR003265">
    <property type="entry name" value="HhH-GPD_domain"/>
</dbReference>
<dbReference type="InterPro" id="IPR018060">
    <property type="entry name" value="HTH_AraC"/>
</dbReference>
<keyword evidence="6" id="KW-0808">Transferase</keyword>
<keyword evidence="9" id="KW-0862">Zinc</keyword>
<dbReference type="Gene3D" id="1.10.340.30">
    <property type="entry name" value="Hypothetical protein, domain 2"/>
    <property type="match status" value="1"/>
</dbReference>
<dbReference type="GO" id="GO:0008270">
    <property type="term" value="F:zinc ion binding"/>
    <property type="evidence" value="ECO:0007669"/>
    <property type="project" value="InterPro"/>
</dbReference>
<dbReference type="PROSITE" id="PS00516">
    <property type="entry name" value="ALKYLBASE_DNA_GLYCOS"/>
    <property type="match status" value="1"/>
</dbReference>
<evidence type="ECO:0000256" key="5">
    <source>
        <dbReference type="ARBA" id="ARBA00022603"/>
    </source>
</evidence>
<dbReference type="InterPro" id="IPR018062">
    <property type="entry name" value="HTH_AraC-typ_CS"/>
</dbReference>
<dbReference type="InterPro" id="IPR037046">
    <property type="entry name" value="AlkA_N_sf"/>
</dbReference>